<evidence type="ECO:0000313" key="2">
    <source>
        <dbReference type="EMBL" id="CAB4936786.1"/>
    </source>
</evidence>
<name>A0A6J7J126_9ZZZZ</name>
<dbReference type="AlphaFoldDB" id="A0A6J7J126"/>
<dbReference type="EMBL" id="CAFBNB010000191">
    <property type="protein sequence ID" value="CAB4936786.1"/>
    <property type="molecule type" value="Genomic_DNA"/>
</dbReference>
<organism evidence="2">
    <name type="scientific">freshwater metagenome</name>
    <dbReference type="NCBI Taxonomy" id="449393"/>
    <lineage>
        <taxon>unclassified sequences</taxon>
        <taxon>metagenomes</taxon>
        <taxon>ecological metagenomes</taxon>
    </lineage>
</organism>
<sequence>MRMDEIEPPLRMGRLDSHDAGRHRAELTGQIGLEQAFVRPGRDVANEDARGELNRGRKLGRGGPREDLDGRACGGEALGGFDDVDVHASRIAGAGLIERRGVDGEHSDPVGFRRTSNALRCHTAPHFRVQTGPVA</sequence>
<feature type="region of interest" description="Disordered" evidence="1">
    <location>
        <begin position="1"/>
        <end position="21"/>
    </location>
</feature>
<proteinExistence type="predicted"/>
<protein>
    <submittedName>
        <fullName evidence="2">Unannotated protein</fullName>
    </submittedName>
</protein>
<accession>A0A6J7J126</accession>
<feature type="compositionally biased region" description="Basic and acidic residues" evidence="1">
    <location>
        <begin position="43"/>
        <end position="55"/>
    </location>
</feature>
<gene>
    <name evidence="2" type="ORF">UFOPK3720_01028</name>
</gene>
<feature type="region of interest" description="Disordered" evidence="1">
    <location>
        <begin position="43"/>
        <end position="70"/>
    </location>
</feature>
<evidence type="ECO:0000256" key="1">
    <source>
        <dbReference type="SAM" id="MobiDB-lite"/>
    </source>
</evidence>
<reference evidence="2" key="1">
    <citation type="submission" date="2020-05" db="EMBL/GenBank/DDBJ databases">
        <authorList>
            <person name="Chiriac C."/>
            <person name="Salcher M."/>
            <person name="Ghai R."/>
            <person name="Kavagutti S V."/>
        </authorList>
    </citation>
    <scope>NUCLEOTIDE SEQUENCE</scope>
</reference>